<dbReference type="RefSeq" id="WP_142507601.1">
    <property type="nucleotide sequence ID" value="NZ_SADV01000002.1"/>
</dbReference>
<evidence type="ECO:0000256" key="1">
    <source>
        <dbReference type="ARBA" id="ARBA00023125"/>
    </source>
</evidence>
<dbReference type="SMART" id="SM00530">
    <property type="entry name" value="HTH_XRE"/>
    <property type="match status" value="1"/>
</dbReference>
<keyword evidence="2" id="KW-0472">Membrane</keyword>
<accession>A0A544UX83</accession>
<protein>
    <submittedName>
        <fullName evidence="4">XRE family transcriptional regulator</fullName>
    </submittedName>
</protein>
<dbReference type="OrthoDB" id="9812495at2"/>
<feature type="transmembrane region" description="Helical" evidence="2">
    <location>
        <begin position="94"/>
        <end position="114"/>
    </location>
</feature>
<dbReference type="CDD" id="cd00093">
    <property type="entry name" value="HTH_XRE"/>
    <property type="match status" value="1"/>
</dbReference>
<gene>
    <name evidence="4" type="ORF">C7Y47_04185</name>
</gene>
<reference evidence="4 5" key="1">
    <citation type="submission" date="2018-03" db="EMBL/GenBank/DDBJ databases">
        <title>Aerobic endospore-forming bacteria genome sequencing and assembly.</title>
        <authorList>
            <person name="Cavalcante D.A."/>
            <person name="Driks A."/>
            <person name="Putonti C."/>
            <person name="De-Souza M.T."/>
        </authorList>
    </citation>
    <scope>NUCLEOTIDE SEQUENCE [LARGE SCALE GENOMIC DNA]</scope>
    <source>
        <strain evidence="4 5">SDF0037</strain>
    </source>
</reference>
<dbReference type="PANTHER" id="PTHR46558:SF4">
    <property type="entry name" value="DNA-BIDING PHAGE PROTEIN"/>
    <property type="match status" value="1"/>
</dbReference>
<dbReference type="Proteomes" id="UP000317944">
    <property type="component" value="Unassembled WGS sequence"/>
</dbReference>
<dbReference type="EMBL" id="SADV01000002">
    <property type="protein sequence ID" value="TQR38458.1"/>
    <property type="molecule type" value="Genomic_DNA"/>
</dbReference>
<dbReference type="AlphaFoldDB" id="A0A544UX83"/>
<evidence type="ECO:0000313" key="4">
    <source>
        <dbReference type="EMBL" id="TQR38458.1"/>
    </source>
</evidence>
<proteinExistence type="predicted"/>
<sequence>MNLENRLKELREQHKYTQDDVASFLNISRQSVSKWELGKGYPDIDNLRRLSDLYKISLDQLITGEEKYHKLEASAPVSAPDTNKSDHKTVGDFLWRYWWLVFPIFGMVSSWFYYH</sequence>
<dbReference type="GO" id="GO:0003677">
    <property type="term" value="F:DNA binding"/>
    <property type="evidence" value="ECO:0007669"/>
    <property type="project" value="UniProtKB-KW"/>
</dbReference>
<name>A0A544UX83_LYSSH</name>
<evidence type="ECO:0000259" key="3">
    <source>
        <dbReference type="PROSITE" id="PS50943"/>
    </source>
</evidence>
<comment type="caution">
    <text evidence="4">The sequence shown here is derived from an EMBL/GenBank/DDBJ whole genome shotgun (WGS) entry which is preliminary data.</text>
</comment>
<dbReference type="PROSITE" id="PS50943">
    <property type="entry name" value="HTH_CROC1"/>
    <property type="match status" value="1"/>
</dbReference>
<keyword evidence="2" id="KW-0812">Transmembrane</keyword>
<keyword evidence="1" id="KW-0238">DNA-binding</keyword>
<feature type="domain" description="HTH cro/C1-type" evidence="3">
    <location>
        <begin position="7"/>
        <end position="61"/>
    </location>
</feature>
<dbReference type="Gene3D" id="1.10.260.40">
    <property type="entry name" value="lambda repressor-like DNA-binding domains"/>
    <property type="match status" value="1"/>
</dbReference>
<dbReference type="InterPro" id="IPR010982">
    <property type="entry name" value="Lambda_DNA-bd_dom_sf"/>
</dbReference>
<evidence type="ECO:0000313" key="5">
    <source>
        <dbReference type="Proteomes" id="UP000317944"/>
    </source>
</evidence>
<dbReference type="Pfam" id="PF01381">
    <property type="entry name" value="HTH_3"/>
    <property type="match status" value="1"/>
</dbReference>
<evidence type="ECO:0000256" key="2">
    <source>
        <dbReference type="SAM" id="Phobius"/>
    </source>
</evidence>
<dbReference type="SUPFAM" id="SSF47413">
    <property type="entry name" value="lambda repressor-like DNA-binding domains"/>
    <property type="match status" value="1"/>
</dbReference>
<dbReference type="InterPro" id="IPR001387">
    <property type="entry name" value="Cro/C1-type_HTH"/>
</dbReference>
<organism evidence="4 5">
    <name type="scientific">Lysinibacillus sphaericus</name>
    <name type="common">Bacillus sphaericus</name>
    <dbReference type="NCBI Taxonomy" id="1421"/>
    <lineage>
        <taxon>Bacteria</taxon>
        <taxon>Bacillati</taxon>
        <taxon>Bacillota</taxon>
        <taxon>Bacilli</taxon>
        <taxon>Bacillales</taxon>
        <taxon>Bacillaceae</taxon>
        <taxon>Lysinibacillus</taxon>
    </lineage>
</organism>
<keyword evidence="2" id="KW-1133">Transmembrane helix</keyword>
<dbReference type="PANTHER" id="PTHR46558">
    <property type="entry name" value="TRACRIPTIONAL REGULATORY PROTEIN-RELATED-RELATED"/>
    <property type="match status" value="1"/>
</dbReference>